<keyword evidence="6" id="KW-1185">Reference proteome</keyword>
<dbReference type="Proteomes" id="UP000535415">
    <property type="component" value="Unassembled WGS sequence"/>
</dbReference>
<dbReference type="AlphaFoldDB" id="A0A7W9EYV7"/>
<evidence type="ECO:0000256" key="2">
    <source>
        <dbReference type="ARBA" id="ARBA00023180"/>
    </source>
</evidence>
<dbReference type="SMART" id="SM01225">
    <property type="entry name" value="G8"/>
    <property type="match status" value="1"/>
</dbReference>
<feature type="region of interest" description="Disordered" evidence="3">
    <location>
        <begin position="729"/>
        <end position="787"/>
    </location>
</feature>
<comment type="caution">
    <text evidence="5">The sequence shown here is derived from an EMBL/GenBank/DDBJ whole genome shotgun (WGS) entry which is preliminary data.</text>
</comment>
<dbReference type="InterPro" id="IPR052387">
    <property type="entry name" value="Fibrocystin"/>
</dbReference>
<evidence type="ECO:0000313" key="6">
    <source>
        <dbReference type="Proteomes" id="UP000535415"/>
    </source>
</evidence>
<dbReference type="InterPro" id="IPR055401">
    <property type="entry name" value="CEMIP_beta-hel_dom"/>
</dbReference>
<dbReference type="Pfam" id="PF10162">
    <property type="entry name" value="G8"/>
    <property type="match status" value="1"/>
</dbReference>
<sequence length="921" mass="98382">MNGTEGMMMSDGSTGMTNQIFDGNDATHKAVNSGAWTDPDTWEDGKVPAQGALVHIPMGIEVTYNATSNAKLDIVRVDGTLNFATDQDTNMIVESIYTGLMSTLTIGTAENPIHADVKTNIVFSDGPLDLSEDPEQLGHGLVAEGKVIIHGAEKSPYGTLDGNAMSGAKAITLESGTDGWVVGDTIVVMGTAYEKFQDEYREITAISEGPNGITITLDSALDHNHTTPDGHDLDIYVGNSTRNVEFSSENPEGVRGHVMMMHTPDVNIAFAEFTDLGRTDKGELLNETDNVAGRYSLHLHETGTEAGSDMAVLYGNSVHGSPGWGIVQHSSVAAIDYNFVHDIQGAGIVSEDGDETGQWIGNFVTGVTGHGEKFTIGRDELDADFGHSGVAFENQARQILQQDNIAANANTGWMFRAAETSADDPDRAAIDFDPMPFKSDFNHEEAAIIGFHDNEAIAVGTVIDTGHRQDASLSTDLRSDIIGLKAWEVDRVLDMFSYTGEYVIRDGLFIGRDGAGRAIKVPGKHEGTSIINTHFENFKNAISDDGLNNDAVYIGLTFKNIANKIQADYYGEERLQSYDDVDLLAKPIVTIDGSSDLTLGRKDDNLYISGTIKDSAGTIDIGSNRWTTTTSSDKDGIDIHSTKIGSPEPEELIAIHGAMRDGAGWIMPVALWVTDRVTGEHFAYRIDVELTGFEDSFLKQHEITSFDLPSGEITPLDSYQTLFAASAGVDNNSGDTSGGDTSGGDTSDVDTSDGNTSDVDTPDGDTSDGNTSGGDMNGGNTSGGDTLVPEAPNNIVWASFWSIISFTIADVFTKIFKQSVAADADGNLMQLTDLDSSTDQSGSFSSGDAAFALSELLVGTFEFIGSSADVQIELADMDIVQGTPIQVNLLFDIDVTIEQVGPPADDSNDLVLETADQFDLL</sequence>
<dbReference type="Pfam" id="PF24606">
    <property type="entry name" value="CEMIP_beta-hel"/>
    <property type="match status" value="1"/>
</dbReference>
<evidence type="ECO:0000256" key="3">
    <source>
        <dbReference type="SAM" id="MobiDB-lite"/>
    </source>
</evidence>
<dbReference type="PANTHER" id="PTHR46769:SF2">
    <property type="entry name" value="FIBROCYSTIN-L ISOFORM 2 PRECURSOR-RELATED"/>
    <property type="match status" value="1"/>
</dbReference>
<keyword evidence="1" id="KW-0732">Signal</keyword>
<evidence type="ECO:0000259" key="4">
    <source>
        <dbReference type="PROSITE" id="PS51484"/>
    </source>
</evidence>
<proteinExistence type="predicted"/>
<dbReference type="EMBL" id="JACIJM010000002">
    <property type="protein sequence ID" value="MBB5721271.1"/>
    <property type="molecule type" value="Genomic_DNA"/>
</dbReference>
<reference evidence="5 6" key="1">
    <citation type="submission" date="2020-08" db="EMBL/GenBank/DDBJ databases">
        <title>Genomic Encyclopedia of Type Strains, Phase IV (KMG-IV): sequencing the most valuable type-strain genomes for metagenomic binning, comparative biology and taxonomic classification.</title>
        <authorList>
            <person name="Goeker M."/>
        </authorList>
    </citation>
    <scope>NUCLEOTIDE SEQUENCE [LARGE SCALE GENOMIC DNA]</scope>
    <source>
        <strain evidence="5 6">DSM 101064</strain>
    </source>
</reference>
<feature type="domain" description="G8" evidence="4">
    <location>
        <begin position="40"/>
        <end position="162"/>
    </location>
</feature>
<dbReference type="PROSITE" id="PS51484">
    <property type="entry name" value="G8"/>
    <property type="match status" value="1"/>
</dbReference>
<keyword evidence="2" id="KW-0325">Glycoprotein</keyword>
<feature type="compositionally biased region" description="Gly residues" evidence="3">
    <location>
        <begin position="771"/>
        <end position="782"/>
    </location>
</feature>
<evidence type="ECO:0000313" key="5">
    <source>
        <dbReference type="EMBL" id="MBB5721271.1"/>
    </source>
</evidence>
<gene>
    <name evidence="5" type="ORF">FHS72_000878</name>
</gene>
<organism evidence="5 6">
    <name type="scientific">Yoonia ponticola</name>
    <dbReference type="NCBI Taxonomy" id="1524255"/>
    <lineage>
        <taxon>Bacteria</taxon>
        <taxon>Pseudomonadati</taxon>
        <taxon>Pseudomonadota</taxon>
        <taxon>Alphaproteobacteria</taxon>
        <taxon>Rhodobacterales</taxon>
        <taxon>Paracoccaceae</taxon>
        <taxon>Yoonia</taxon>
    </lineage>
</organism>
<dbReference type="RefSeq" id="WP_183526123.1">
    <property type="nucleotide sequence ID" value="NZ_JACIJM010000002.1"/>
</dbReference>
<evidence type="ECO:0000256" key="1">
    <source>
        <dbReference type="ARBA" id="ARBA00022729"/>
    </source>
</evidence>
<dbReference type="InterPro" id="IPR019316">
    <property type="entry name" value="G8_domain"/>
</dbReference>
<protein>
    <recommendedName>
        <fullName evidence="4">G8 domain-containing protein</fullName>
    </recommendedName>
</protein>
<dbReference type="PANTHER" id="PTHR46769">
    <property type="entry name" value="POLYCYSTIC KIDNEY AND HEPATIC DISEASE 1 (AUTOSOMAL RECESSIVE)-LIKE 1"/>
    <property type="match status" value="1"/>
</dbReference>
<name>A0A7W9EYV7_9RHOB</name>
<accession>A0A7W9EYV7</accession>